<gene>
    <name evidence="1" type="ORF">HA333_06845</name>
</gene>
<name>A0A832WH52_9CREN</name>
<dbReference type="EMBL" id="DUJP01000027">
    <property type="protein sequence ID" value="HII47155.1"/>
    <property type="molecule type" value="Genomic_DNA"/>
</dbReference>
<dbReference type="AlphaFoldDB" id="A0A832WH52"/>
<comment type="caution">
    <text evidence="1">The sequence shown here is derived from an EMBL/GenBank/DDBJ whole genome shotgun (WGS) entry which is preliminary data.</text>
</comment>
<dbReference type="Proteomes" id="UP000651120">
    <property type="component" value="Unassembled WGS sequence"/>
</dbReference>
<dbReference type="GeneID" id="59369481"/>
<organism evidence="1 2">
    <name type="scientific">Pyrobaculum aerophilum</name>
    <dbReference type="NCBI Taxonomy" id="13773"/>
    <lineage>
        <taxon>Archaea</taxon>
        <taxon>Thermoproteota</taxon>
        <taxon>Thermoprotei</taxon>
        <taxon>Thermoproteales</taxon>
        <taxon>Thermoproteaceae</taxon>
        <taxon>Pyrobaculum</taxon>
    </lineage>
</organism>
<proteinExistence type="predicted"/>
<evidence type="ECO:0000313" key="1">
    <source>
        <dbReference type="EMBL" id="HII47155.1"/>
    </source>
</evidence>
<reference evidence="1" key="1">
    <citation type="journal article" date="2020" name="bioRxiv">
        <title>A rank-normalized archaeal taxonomy based on genome phylogeny resolves widespread incomplete and uneven classifications.</title>
        <authorList>
            <person name="Rinke C."/>
            <person name="Chuvochina M."/>
            <person name="Mussig A.J."/>
            <person name="Chaumeil P.-A."/>
            <person name="Waite D.W."/>
            <person name="Whitman W.B."/>
            <person name="Parks D.H."/>
            <person name="Hugenholtz P."/>
        </authorList>
    </citation>
    <scope>NUCLEOTIDE SEQUENCE</scope>
    <source>
        <strain evidence="1">UBA8839</strain>
    </source>
</reference>
<protein>
    <submittedName>
        <fullName evidence="1">Uncharacterized protein</fullName>
    </submittedName>
</protein>
<dbReference type="RefSeq" id="WP_011007864.1">
    <property type="nucleotide sequence ID" value="NZ_DAIOPL010000009.1"/>
</dbReference>
<evidence type="ECO:0000313" key="2">
    <source>
        <dbReference type="Proteomes" id="UP000651120"/>
    </source>
</evidence>
<accession>A0A832WH52</accession>
<sequence length="56" mass="6319">MDIIIEEVRRAFGNTDEGKVAERLILAYKEGGARAARAVIREYLQRLGVDVADRED</sequence>